<dbReference type="Pfam" id="PF00485">
    <property type="entry name" value="PRK"/>
    <property type="match status" value="1"/>
</dbReference>
<dbReference type="Gene3D" id="3.40.50.300">
    <property type="entry name" value="P-loop containing nucleotide triphosphate hydrolases"/>
    <property type="match status" value="2"/>
</dbReference>
<gene>
    <name evidence="2" type="ORF">PCON_11988</name>
</gene>
<accession>U4LUS8</accession>
<keyword evidence="3" id="KW-1185">Reference proteome</keyword>
<proteinExistence type="predicted"/>
<dbReference type="Proteomes" id="UP000018144">
    <property type="component" value="Unassembled WGS sequence"/>
</dbReference>
<evidence type="ECO:0000313" key="2">
    <source>
        <dbReference type="EMBL" id="CCX31911.1"/>
    </source>
</evidence>
<name>U4LUS8_PYROM</name>
<dbReference type="GO" id="GO:0005524">
    <property type="term" value="F:ATP binding"/>
    <property type="evidence" value="ECO:0007669"/>
    <property type="project" value="InterPro"/>
</dbReference>
<dbReference type="EMBL" id="HF935702">
    <property type="protein sequence ID" value="CCX31911.1"/>
    <property type="molecule type" value="Genomic_DNA"/>
</dbReference>
<sequence length="237" mass="26618">MQAQTDSLVHSTLSRFSSVPPYERLLISIAGIPGCGKTTLAARVVHGLNAALGTEIAAMIPMDGYHLTRAELSAMPDPERAHYCRGAHWTFNPVALAELIRECKKPLVGEGEQKMIHAASFDHKIKDPKEADIPIKPNHRILVFEGNYLSLKNPKEWREVAELFDERWFLEVEEKVAKERLAKRHVEAGIVATMEVGYQRAEGNDLPNGRYLADPENMVEIDRRLKSVDESDFVLGH</sequence>
<dbReference type="eggNOG" id="KOG2702">
    <property type="taxonomic scope" value="Eukaryota"/>
</dbReference>
<evidence type="ECO:0000313" key="3">
    <source>
        <dbReference type="Proteomes" id="UP000018144"/>
    </source>
</evidence>
<keyword evidence="2" id="KW-0808">Transferase</keyword>
<dbReference type="OMA" id="EVWFVEV"/>
<dbReference type="OrthoDB" id="6362633at2759"/>
<feature type="domain" description="Phosphoribulokinase/uridine kinase" evidence="1">
    <location>
        <begin position="26"/>
        <end position="176"/>
    </location>
</feature>
<evidence type="ECO:0000259" key="1">
    <source>
        <dbReference type="Pfam" id="PF00485"/>
    </source>
</evidence>
<dbReference type="InterPro" id="IPR027417">
    <property type="entry name" value="P-loop_NTPase"/>
</dbReference>
<dbReference type="PANTHER" id="PTHR10285">
    <property type="entry name" value="URIDINE KINASE"/>
    <property type="match status" value="1"/>
</dbReference>
<dbReference type="SUPFAM" id="SSF52540">
    <property type="entry name" value="P-loop containing nucleoside triphosphate hydrolases"/>
    <property type="match status" value="1"/>
</dbReference>
<dbReference type="GO" id="GO:0016301">
    <property type="term" value="F:kinase activity"/>
    <property type="evidence" value="ECO:0007669"/>
    <property type="project" value="UniProtKB-KW"/>
</dbReference>
<reference evidence="2 3" key="1">
    <citation type="journal article" date="2013" name="PLoS Genet.">
        <title>The genome and development-dependent transcriptomes of Pyronema confluens: a window into fungal evolution.</title>
        <authorList>
            <person name="Traeger S."/>
            <person name="Altegoer F."/>
            <person name="Freitag M."/>
            <person name="Gabaldon T."/>
            <person name="Kempken F."/>
            <person name="Kumar A."/>
            <person name="Marcet-Houben M."/>
            <person name="Poggeler S."/>
            <person name="Stajich J.E."/>
            <person name="Nowrousian M."/>
        </authorList>
    </citation>
    <scope>NUCLEOTIDE SEQUENCE [LARGE SCALE GENOMIC DNA]</scope>
    <source>
        <strain evidence="3">CBS 100304</strain>
        <tissue evidence="2">Vegetative mycelium</tissue>
    </source>
</reference>
<dbReference type="AlphaFoldDB" id="U4LUS8"/>
<organism evidence="2 3">
    <name type="scientific">Pyronema omphalodes (strain CBS 100304)</name>
    <name type="common">Pyronema confluens</name>
    <dbReference type="NCBI Taxonomy" id="1076935"/>
    <lineage>
        <taxon>Eukaryota</taxon>
        <taxon>Fungi</taxon>
        <taxon>Dikarya</taxon>
        <taxon>Ascomycota</taxon>
        <taxon>Pezizomycotina</taxon>
        <taxon>Pezizomycetes</taxon>
        <taxon>Pezizales</taxon>
        <taxon>Pyronemataceae</taxon>
        <taxon>Pyronema</taxon>
    </lineage>
</organism>
<protein>
    <submittedName>
        <fullName evidence="2">Similar to Putative uridine kinase C227.14 acc. no. Q9UTC5</fullName>
    </submittedName>
</protein>
<dbReference type="InterPro" id="IPR006083">
    <property type="entry name" value="PRK/URK"/>
</dbReference>
<dbReference type="STRING" id="1076935.U4LUS8"/>
<keyword evidence="2" id="KW-0418">Kinase</keyword>